<proteinExistence type="predicted"/>
<evidence type="ECO:0000313" key="2">
    <source>
        <dbReference type="EMBL" id="KAF1936243.1"/>
    </source>
</evidence>
<evidence type="ECO:0008006" key="4">
    <source>
        <dbReference type="Google" id="ProtNLM"/>
    </source>
</evidence>
<sequence length="81" mass="9437">MALWSLRSIMMAFGMRPTLALCLFGILMHTDIAETVQGSDTYFLRYRYSRQYAQLSRRADSHSLEPTRSSVFRIFIDPFPP</sequence>
<organism evidence="2 3">
    <name type="scientific">Clathrospora elynae</name>
    <dbReference type="NCBI Taxonomy" id="706981"/>
    <lineage>
        <taxon>Eukaryota</taxon>
        <taxon>Fungi</taxon>
        <taxon>Dikarya</taxon>
        <taxon>Ascomycota</taxon>
        <taxon>Pezizomycotina</taxon>
        <taxon>Dothideomycetes</taxon>
        <taxon>Pleosporomycetidae</taxon>
        <taxon>Pleosporales</taxon>
        <taxon>Diademaceae</taxon>
        <taxon>Clathrospora</taxon>
    </lineage>
</organism>
<reference evidence="2" key="1">
    <citation type="journal article" date="2020" name="Stud. Mycol.">
        <title>101 Dothideomycetes genomes: a test case for predicting lifestyles and emergence of pathogens.</title>
        <authorList>
            <person name="Haridas S."/>
            <person name="Albert R."/>
            <person name="Binder M."/>
            <person name="Bloem J."/>
            <person name="Labutti K."/>
            <person name="Salamov A."/>
            <person name="Andreopoulos B."/>
            <person name="Baker S."/>
            <person name="Barry K."/>
            <person name="Bills G."/>
            <person name="Bluhm B."/>
            <person name="Cannon C."/>
            <person name="Castanera R."/>
            <person name="Culley D."/>
            <person name="Daum C."/>
            <person name="Ezra D."/>
            <person name="Gonzalez J."/>
            <person name="Henrissat B."/>
            <person name="Kuo A."/>
            <person name="Liang C."/>
            <person name="Lipzen A."/>
            <person name="Lutzoni F."/>
            <person name="Magnuson J."/>
            <person name="Mondo S."/>
            <person name="Nolan M."/>
            <person name="Ohm R."/>
            <person name="Pangilinan J."/>
            <person name="Park H.-J."/>
            <person name="Ramirez L."/>
            <person name="Alfaro M."/>
            <person name="Sun H."/>
            <person name="Tritt A."/>
            <person name="Yoshinaga Y."/>
            <person name="Zwiers L.-H."/>
            <person name="Turgeon B."/>
            <person name="Goodwin S."/>
            <person name="Spatafora J."/>
            <person name="Crous P."/>
            <person name="Grigoriev I."/>
        </authorList>
    </citation>
    <scope>NUCLEOTIDE SEQUENCE</scope>
    <source>
        <strain evidence="2">CBS 161.51</strain>
    </source>
</reference>
<keyword evidence="3" id="KW-1185">Reference proteome</keyword>
<feature type="chain" id="PRO_5025353836" description="Secreted protein" evidence="1">
    <location>
        <begin position="21"/>
        <end position="81"/>
    </location>
</feature>
<evidence type="ECO:0000313" key="3">
    <source>
        <dbReference type="Proteomes" id="UP000800038"/>
    </source>
</evidence>
<dbReference type="Proteomes" id="UP000800038">
    <property type="component" value="Unassembled WGS sequence"/>
</dbReference>
<accession>A0A6A5S8R9</accession>
<name>A0A6A5S8R9_9PLEO</name>
<dbReference type="AlphaFoldDB" id="A0A6A5S8R9"/>
<evidence type="ECO:0000256" key="1">
    <source>
        <dbReference type="SAM" id="SignalP"/>
    </source>
</evidence>
<feature type="signal peptide" evidence="1">
    <location>
        <begin position="1"/>
        <end position="20"/>
    </location>
</feature>
<protein>
    <recommendedName>
        <fullName evidence="4">Secreted protein</fullName>
    </recommendedName>
</protein>
<gene>
    <name evidence="2" type="ORF">EJ02DRAFT_97419</name>
</gene>
<keyword evidence="1" id="KW-0732">Signal</keyword>
<dbReference type="EMBL" id="ML976201">
    <property type="protein sequence ID" value="KAF1936243.1"/>
    <property type="molecule type" value="Genomic_DNA"/>
</dbReference>